<dbReference type="Pfam" id="PF13279">
    <property type="entry name" value="4HBT_2"/>
    <property type="match status" value="1"/>
</dbReference>
<keyword evidence="4" id="KW-1185">Reference proteome</keyword>
<evidence type="ECO:0000256" key="1">
    <source>
        <dbReference type="ARBA" id="ARBA00005953"/>
    </source>
</evidence>
<dbReference type="InterPro" id="IPR006684">
    <property type="entry name" value="YbgC/YbaW"/>
</dbReference>
<organism evidence="3 4">
    <name type="scientific">Paenibacillus psychroresistens</name>
    <dbReference type="NCBI Taxonomy" id="1778678"/>
    <lineage>
        <taxon>Bacteria</taxon>
        <taxon>Bacillati</taxon>
        <taxon>Bacillota</taxon>
        <taxon>Bacilli</taxon>
        <taxon>Bacillales</taxon>
        <taxon>Paenibacillaceae</taxon>
        <taxon>Paenibacillus</taxon>
    </lineage>
</organism>
<dbReference type="Proteomes" id="UP000426246">
    <property type="component" value="Chromosome"/>
</dbReference>
<protein>
    <submittedName>
        <fullName evidence="3">Acyl-CoA thioesterase</fullName>
    </submittedName>
</protein>
<dbReference type="GO" id="GO:0047617">
    <property type="term" value="F:fatty acyl-CoA hydrolase activity"/>
    <property type="evidence" value="ECO:0007669"/>
    <property type="project" value="TreeGrafter"/>
</dbReference>
<sequence length="163" mass="19082">MPQNWSSHPLRVRYQETDQMGVVYHANYLNWFEIGRTEWIRTRGMTYEDLEKRGLLLPLTDAEIKFRLPARYDDQITIYTKMIEYSNIRVRFSSEIRRNSNKETGASPLEADQSLFIEPTGELLVSGETRHVWVNRDWKAARIDKQAPDLFKLLIGDQAGSSD</sequence>
<dbReference type="PIRSF" id="PIRSF003230">
    <property type="entry name" value="YbgC"/>
    <property type="match status" value="1"/>
</dbReference>
<dbReference type="PANTHER" id="PTHR31793">
    <property type="entry name" value="4-HYDROXYBENZOYL-COA THIOESTERASE FAMILY MEMBER"/>
    <property type="match status" value="1"/>
</dbReference>
<dbReference type="AlphaFoldDB" id="A0A6B8RQ30"/>
<name>A0A6B8RQ30_9BACL</name>
<dbReference type="OrthoDB" id="9800856at2"/>
<dbReference type="InterPro" id="IPR008272">
    <property type="entry name" value="HB-CoA_thioesterase_AS"/>
</dbReference>
<dbReference type="InterPro" id="IPR050563">
    <property type="entry name" value="4-hydroxybenzoyl-CoA_TE"/>
</dbReference>
<accession>A0A6B8RQ30</accession>
<evidence type="ECO:0000313" key="3">
    <source>
        <dbReference type="EMBL" id="QGQ97802.1"/>
    </source>
</evidence>
<reference evidence="4" key="1">
    <citation type="submission" date="2018-11" db="EMBL/GenBank/DDBJ databases">
        <title>Complete genome sequence of Paenibacillus sp. ML311-T8.</title>
        <authorList>
            <person name="Nam Y.-D."/>
            <person name="Kang J."/>
            <person name="Chung W.-H."/>
            <person name="Park Y.S."/>
        </authorList>
    </citation>
    <scope>NUCLEOTIDE SEQUENCE [LARGE SCALE GENOMIC DNA]</scope>
    <source>
        <strain evidence="4">ML311-T8</strain>
    </source>
</reference>
<dbReference type="KEGG" id="ppsc:EHS13_24380"/>
<gene>
    <name evidence="3" type="ORF">EHS13_24380</name>
</gene>
<dbReference type="RefSeq" id="WP_155702902.1">
    <property type="nucleotide sequence ID" value="NZ_CP034235.1"/>
</dbReference>
<dbReference type="PANTHER" id="PTHR31793:SF27">
    <property type="entry name" value="NOVEL THIOESTERASE SUPERFAMILY DOMAIN AND SAPOSIN A-TYPE DOMAIN CONTAINING PROTEIN (0610012H03RIK)"/>
    <property type="match status" value="1"/>
</dbReference>
<keyword evidence="2" id="KW-0378">Hydrolase</keyword>
<evidence type="ECO:0000313" key="4">
    <source>
        <dbReference type="Proteomes" id="UP000426246"/>
    </source>
</evidence>
<dbReference type="InterPro" id="IPR029069">
    <property type="entry name" value="HotDog_dom_sf"/>
</dbReference>
<dbReference type="Gene3D" id="3.10.129.10">
    <property type="entry name" value="Hotdog Thioesterase"/>
    <property type="match status" value="1"/>
</dbReference>
<dbReference type="NCBIfam" id="TIGR00051">
    <property type="entry name" value="YbgC/FadM family acyl-CoA thioesterase"/>
    <property type="match status" value="1"/>
</dbReference>
<proteinExistence type="inferred from homology"/>
<dbReference type="CDD" id="cd00586">
    <property type="entry name" value="4HBT"/>
    <property type="match status" value="1"/>
</dbReference>
<dbReference type="SUPFAM" id="SSF54637">
    <property type="entry name" value="Thioesterase/thiol ester dehydrase-isomerase"/>
    <property type="match status" value="1"/>
</dbReference>
<evidence type="ECO:0000256" key="2">
    <source>
        <dbReference type="ARBA" id="ARBA00022801"/>
    </source>
</evidence>
<comment type="similarity">
    <text evidence="1">Belongs to the 4-hydroxybenzoyl-CoA thioesterase family.</text>
</comment>
<dbReference type="EMBL" id="CP034235">
    <property type="protein sequence ID" value="QGQ97802.1"/>
    <property type="molecule type" value="Genomic_DNA"/>
</dbReference>
<dbReference type="PROSITE" id="PS01328">
    <property type="entry name" value="4HBCOA_THIOESTERASE"/>
    <property type="match status" value="1"/>
</dbReference>